<evidence type="ECO:0000313" key="11">
    <source>
        <dbReference type="EMBL" id="CAG9136571.1"/>
    </source>
</evidence>
<proteinExistence type="predicted"/>
<dbReference type="Pfam" id="PF02949">
    <property type="entry name" value="7tm_6"/>
    <property type="match status" value="1"/>
</dbReference>
<keyword evidence="8" id="KW-0807">Transducer</keyword>
<evidence type="ECO:0000256" key="3">
    <source>
        <dbReference type="ARBA" id="ARBA00022692"/>
    </source>
</evidence>
<keyword evidence="7" id="KW-0675">Receptor</keyword>
<reference evidence="11" key="1">
    <citation type="submission" date="2020-11" db="EMBL/GenBank/DDBJ databases">
        <authorList>
            <person name="Whiteford S."/>
        </authorList>
    </citation>
    <scope>NUCLEOTIDE SEQUENCE</scope>
</reference>
<comment type="subcellular location">
    <subcellularLocation>
        <location evidence="1">Membrane</location>
        <topology evidence="1">Multi-pass membrane protein</topology>
    </subcellularLocation>
</comment>
<dbReference type="GO" id="GO:0005549">
    <property type="term" value="F:odorant binding"/>
    <property type="evidence" value="ECO:0007669"/>
    <property type="project" value="InterPro"/>
</dbReference>
<dbReference type="Proteomes" id="UP000653454">
    <property type="component" value="Unassembled WGS sequence"/>
</dbReference>
<feature type="transmembrane region" description="Helical" evidence="9">
    <location>
        <begin position="198"/>
        <end position="224"/>
    </location>
</feature>
<evidence type="ECO:0000256" key="4">
    <source>
        <dbReference type="ARBA" id="ARBA00022725"/>
    </source>
</evidence>
<sequence>MNNPIHTCLILPLLSTTCVIQPHRVGNAATRLRHRGHLHSLLTAYDHVVTTSQRQRQRKHIDVLSLPQRNCKKPLRHYSHTGFFHLGLAKVAFYFYNHQKWLNIIYWLSDLERTQLQDPHLKPIVLRYIRYGRTLNAVIYPFCFIVFALNYGENYLMVAIQMESKGEVDPTYITFFWLWPTEPLKGKLIVYPYVTLQWFYAFGGVSYLMAFDGICVSVMMGLAGQIQVLHEMFRRALDTDVEEQQKRNLTNCYKRYIELVDVQNLLSTACRMLHYVALDFGVSDRDDVVIEARDEYQLDWKCRESIVTDEIHGIHGTNSSKK</sequence>
<name>A0A8S4GA46_PLUXY</name>
<accession>A0A8S4GA46</accession>
<keyword evidence="3 9" id="KW-0812">Transmembrane</keyword>
<keyword evidence="12" id="KW-1185">Reference proteome</keyword>
<dbReference type="InterPro" id="IPR004117">
    <property type="entry name" value="7tm6_olfct_rcpt"/>
</dbReference>
<keyword evidence="4" id="KW-0552">Olfaction</keyword>
<evidence type="ECO:0000313" key="12">
    <source>
        <dbReference type="Proteomes" id="UP000653454"/>
    </source>
</evidence>
<gene>
    <name evidence="11" type="ORF">PLXY2_LOCUS14826</name>
</gene>
<evidence type="ECO:0000256" key="7">
    <source>
        <dbReference type="ARBA" id="ARBA00023170"/>
    </source>
</evidence>
<keyword evidence="6 9" id="KW-0472">Membrane</keyword>
<keyword evidence="2" id="KW-0716">Sensory transduction</keyword>
<dbReference type="GO" id="GO:0004984">
    <property type="term" value="F:olfactory receptor activity"/>
    <property type="evidence" value="ECO:0007669"/>
    <property type="project" value="InterPro"/>
</dbReference>
<feature type="signal peptide" evidence="10">
    <location>
        <begin position="1"/>
        <end position="20"/>
    </location>
</feature>
<protein>
    <submittedName>
        <fullName evidence="11">(diamondback moth) hypothetical protein</fullName>
    </submittedName>
</protein>
<evidence type="ECO:0000256" key="1">
    <source>
        <dbReference type="ARBA" id="ARBA00004141"/>
    </source>
</evidence>
<dbReference type="GO" id="GO:0016020">
    <property type="term" value="C:membrane"/>
    <property type="evidence" value="ECO:0007669"/>
    <property type="project" value="UniProtKB-SubCell"/>
</dbReference>
<dbReference type="AlphaFoldDB" id="A0A8S4GA46"/>
<feature type="transmembrane region" description="Helical" evidence="9">
    <location>
        <begin position="134"/>
        <end position="152"/>
    </location>
</feature>
<evidence type="ECO:0000256" key="10">
    <source>
        <dbReference type="SAM" id="SignalP"/>
    </source>
</evidence>
<evidence type="ECO:0000256" key="9">
    <source>
        <dbReference type="SAM" id="Phobius"/>
    </source>
</evidence>
<keyword evidence="10" id="KW-0732">Signal</keyword>
<dbReference type="GO" id="GO:0007165">
    <property type="term" value="P:signal transduction"/>
    <property type="evidence" value="ECO:0007669"/>
    <property type="project" value="UniProtKB-KW"/>
</dbReference>
<keyword evidence="5 9" id="KW-1133">Transmembrane helix</keyword>
<comment type="caution">
    <text evidence="11">The sequence shown here is derived from an EMBL/GenBank/DDBJ whole genome shotgun (WGS) entry which is preliminary data.</text>
</comment>
<dbReference type="EMBL" id="CAJHNJ030000147">
    <property type="protein sequence ID" value="CAG9136571.1"/>
    <property type="molecule type" value="Genomic_DNA"/>
</dbReference>
<evidence type="ECO:0000256" key="6">
    <source>
        <dbReference type="ARBA" id="ARBA00023136"/>
    </source>
</evidence>
<evidence type="ECO:0000256" key="8">
    <source>
        <dbReference type="ARBA" id="ARBA00023224"/>
    </source>
</evidence>
<evidence type="ECO:0000256" key="5">
    <source>
        <dbReference type="ARBA" id="ARBA00022989"/>
    </source>
</evidence>
<organism evidence="11 12">
    <name type="scientific">Plutella xylostella</name>
    <name type="common">Diamondback moth</name>
    <name type="synonym">Plutella maculipennis</name>
    <dbReference type="NCBI Taxonomy" id="51655"/>
    <lineage>
        <taxon>Eukaryota</taxon>
        <taxon>Metazoa</taxon>
        <taxon>Ecdysozoa</taxon>
        <taxon>Arthropoda</taxon>
        <taxon>Hexapoda</taxon>
        <taxon>Insecta</taxon>
        <taxon>Pterygota</taxon>
        <taxon>Neoptera</taxon>
        <taxon>Endopterygota</taxon>
        <taxon>Lepidoptera</taxon>
        <taxon>Glossata</taxon>
        <taxon>Ditrysia</taxon>
        <taxon>Yponomeutoidea</taxon>
        <taxon>Plutellidae</taxon>
        <taxon>Plutella</taxon>
    </lineage>
</organism>
<evidence type="ECO:0000256" key="2">
    <source>
        <dbReference type="ARBA" id="ARBA00022606"/>
    </source>
</evidence>
<feature type="chain" id="PRO_5035725332" evidence="10">
    <location>
        <begin position="21"/>
        <end position="322"/>
    </location>
</feature>